<evidence type="ECO:0000259" key="2">
    <source>
        <dbReference type="Pfam" id="PF23868"/>
    </source>
</evidence>
<dbReference type="Proteomes" id="UP000019375">
    <property type="component" value="Unassembled WGS sequence"/>
</dbReference>
<gene>
    <name evidence="3" type="ORF">BN860_00276g</name>
</gene>
<evidence type="ECO:0000313" key="3">
    <source>
        <dbReference type="EMBL" id="CDF90088.1"/>
    </source>
</evidence>
<dbReference type="InterPro" id="IPR056196">
    <property type="entry name" value="Mmc1_C"/>
</dbReference>
<dbReference type="Pfam" id="PF23867">
    <property type="entry name" value="Mmc1_N"/>
    <property type="match status" value="1"/>
</dbReference>
<dbReference type="EMBL" id="HG316459">
    <property type="protein sequence ID" value="CDF90088.1"/>
    <property type="molecule type" value="Genomic_DNA"/>
</dbReference>
<dbReference type="PANTHER" id="PTHR38644">
    <property type="entry name" value="EXPRESSED PROTEIN"/>
    <property type="match status" value="1"/>
</dbReference>
<evidence type="ECO:0000256" key="1">
    <source>
        <dbReference type="SAM" id="Phobius"/>
    </source>
</evidence>
<feature type="domain" description="Mmc1 C-terminal" evidence="2">
    <location>
        <begin position="265"/>
        <end position="431"/>
    </location>
</feature>
<dbReference type="OrthoDB" id="5319015at2759"/>
<dbReference type="Pfam" id="PF23868">
    <property type="entry name" value="Mmc1_C"/>
    <property type="match status" value="1"/>
</dbReference>
<keyword evidence="1" id="KW-0472">Membrane</keyword>
<keyword evidence="1" id="KW-0812">Transmembrane</keyword>
<dbReference type="AlphaFoldDB" id="A0A8J2T7T9"/>
<feature type="transmembrane region" description="Helical" evidence="1">
    <location>
        <begin position="393"/>
        <end position="415"/>
    </location>
</feature>
<feature type="transmembrane region" description="Helical" evidence="1">
    <location>
        <begin position="367"/>
        <end position="387"/>
    </location>
</feature>
<keyword evidence="1" id="KW-1133">Transmembrane helix</keyword>
<keyword evidence="4" id="KW-1185">Reference proteome</keyword>
<protein>
    <submittedName>
        <fullName evidence="3">ZYBA0S06-00276g1_1</fullName>
    </submittedName>
</protein>
<name>A0A8J2T7T9_ZYGB2</name>
<dbReference type="PANTHER" id="PTHR38644:SF1">
    <property type="entry name" value="EXPRESSED PROTEIN"/>
    <property type="match status" value="1"/>
</dbReference>
<sequence>MLGKNAMLSCMGTLVFRRHGNQWVKLAHCYNVLPAKLSLILDGFKSSKVRCGLILPPHNVTSSSSFLSALVADVYSTDQAWFNVLKDRYSGGDSLSKFLVKYGDQFDEQKMNNMTTFTVPSPFLQKNNVEFLEVQSTDSQSNDGCHFYINLQGPNPNVFHIWPTVNLNLSSQISDMPFENQVNAPMALNAITNFIGNKNTVNEFLEAMAASNFSKVQQKLESKLTDKEDIFSDLKNRVLENILNTERLYDRNRQLNDEEEKYMGRVEVWSEEAHGELQKEIIPRLNSFVKNQLSLWRVYTYSESKFQLKLLNMVTEPLGGLQMINSLNRIRGELKVNDTIFTRNQVISVKDLNEEAINLHRKINKDIYQNFVLVQLPMILLAIFGVVSGEFSGFSMGALASFGVVLGFSRVLSLWQSLLNGYEMKIIETVRSNIEIMKANLIKEYQKSFAFRKNEYRIKYDLCRSLGASTDK</sequence>
<accession>A0A8J2T7T9</accession>
<evidence type="ECO:0000313" key="4">
    <source>
        <dbReference type="Proteomes" id="UP000019375"/>
    </source>
</evidence>
<proteinExistence type="predicted"/>
<reference evidence="4" key="1">
    <citation type="journal article" date="2013" name="Genome Announc.">
        <title>Genome sequence of the food spoilage yeast Zygosaccharomyces bailii CLIB 213(T).</title>
        <authorList>
            <person name="Galeote V."/>
            <person name="Bigey F."/>
            <person name="Devillers H."/>
            <person name="Neuveglise C."/>
            <person name="Dequin S."/>
        </authorList>
    </citation>
    <scope>NUCLEOTIDE SEQUENCE [LARGE SCALE GENOMIC DNA]</scope>
    <source>
        <strain evidence="4">CLIB 213 / ATCC 58445 / CBS 680 / CCRC 21525 / NBRC 1098 / NCYC 1416 / NRRL Y-2227</strain>
    </source>
</reference>
<organism evidence="3 4">
    <name type="scientific">Zygosaccharomyces bailii (strain CLIB 213 / ATCC 58445 / CBS 680 / BCRC 21525 / NBRC 1098 / NCYC 1416 / NRRL Y-2227)</name>
    <dbReference type="NCBI Taxonomy" id="1333698"/>
    <lineage>
        <taxon>Eukaryota</taxon>
        <taxon>Fungi</taxon>
        <taxon>Dikarya</taxon>
        <taxon>Ascomycota</taxon>
        <taxon>Saccharomycotina</taxon>
        <taxon>Saccharomycetes</taxon>
        <taxon>Saccharomycetales</taxon>
        <taxon>Saccharomycetaceae</taxon>
        <taxon>Zygosaccharomyces</taxon>
    </lineage>
</organism>